<proteinExistence type="predicted"/>
<evidence type="ECO:0000313" key="2">
    <source>
        <dbReference type="Proteomes" id="UP000796761"/>
    </source>
</evidence>
<reference evidence="1" key="1">
    <citation type="submission" date="2019-04" db="EMBL/GenBank/DDBJ databases">
        <title>Genome assembly of Zosterops borbonicus 15179.</title>
        <authorList>
            <person name="Leroy T."/>
            <person name="Anselmetti Y."/>
            <person name="Tilak M.-K."/>
            <person name="Nabholz B."/>
        </authorList>
    </citation>
    <scope>NUCLEOTIDE SEQUENCE</scope>
    <source>
        <strain evidence="1">HGM_15179</strain>
        <tissue evidence="1">Muscle</tissue>
    </source>
</reference>
<name>A0A8K1GE90_9PASS</name>
<organism evidence="1 2">
    <name type="scientific">Zosterops borbonicus</name>
    <dbReference type="NCBI Taxonomy" id="364589"/>
    <lineage>
        <taxon>Eukaryota</taxon>
        <taxon>Metazoa</taxon>
        <taxon>Chordata</taxon>
        <taxon>Craniata</taxon>
        <taxon>Vertebrata</taxon>
        <taxon>Euteleostomi</taxon>
        <taxon>Archelosauria</taxon>
        <taxon>Archosauria</taxon>
        <taxon>Dinosauria</taxon>
        <taxon>Saurischia</taxon>
        <taxon>Theropoda</taxon>
        <taxon>Coelurosauria</taxon>
        <taxon>Aves</taxon>
        <taxon>Neognathae</taxon>
        <taxon>Neoaves</taxon>
        <taxon>Telluraves</taxon>
        <taxon>Australaves</taxon>
        <taxon>Passeriformes</taxon>
        <taxon>Sylvioidea</taxon>
        <taxon>Zosteropidae</taxon>
        <taxon>Zosterops</taxon>
    </lineage>
</organism>
<accession>A0A8K1GE90</accession>
<dbReference type="AlphaFoldDB" id="A0A8K1GE90"/>
<sequence length="151" mass="16577">MDPKILVCKAVFHPDCIQPVLVHGIIPADVQELVFVIVEINNVLVRPFLGPVEVCVNGNMPIWCINCSSQFCVINNLLVQPSVSPSRSLMRSFTSTVPVSTPNVFTGDWLPAGPEPVKLGSSATPLSSYLDCTKPYKEFQLLCLPILLNKR</sequence>
<dbReference type="EMBL" id="SWJQ01000309">
    <property type="protein sequence ID" value="TRZ16552.1"/>
    <property type="molecule type" value="Genomic_DNA"/>
</dbReference>
<comment type="caution">
    <text evidence="1">The sequence shown here is derived from an EMBL/GenBank/DDBJ whole genome shotgun (WGS) entry which is preliminary data.</text>
</comment>
<protein>
    <submittedName>
        <fullName evidence="1">Uncharacterized protein</fullName>
    </submittedName>
</protein>
<gene>
    <name evidence="1" type="ORF">HGM15179_010605</name>
</gene>
<keyword evidence="2" id="KW-1185">Reference proteome</keyword>
<dbReference type="Proteomes" id="UP000796761">
    <property type="component" value="Unassembled WGS sequence"/>
</dbReference>
<evidence type="ECO:0000313" key="1">
    <source>
        <dbReference type="EMBL" id="TRZ16552.1"/>
    </source>
</evidence>
<dbReference type="OrthoDB" id="10565407at2759"/>